<dbReference type="EMBL" id="ML976001">
    <property type="protein sequence ID" value="KAF1946863.1"/>
    <property type="molecule type" value="Genomic_DNA"/>
</dbReference>
<evidence type="ECO:0000313" key="1">
    <source>
        <dbReference type="EMBL" id="KAF1946863.1"/>
    </source>
</evidence>
<gene>
    <name evidence="1" type="ORF">EJ02DRAFT_198831</name>
</gene>
<organism evidence="1 2">
    <name type="scientific">Clathrospora elynae</name>
    <dbReference type="NCBI Taxonomy" id="706981"/>
    <lineage>
        <taxon>Eukaryota</taxon>
        <taxon>Fungi</taxon>
        <taxon>Dikarya</taxon>
        <taxon>Ascomycota</taxon>
        <taxon>Pezizomycotina</taxon>
        <taxon>Dothideomycetes</taxon>
        <taxon>Pleosporomycetidae</taxon>
        <taxon>Pleosporales</taxon>
        <taxon>Diademaceae</taxon>
        <taxon>Clathrospora</taxon>
    </lineage>
</organism>
<accession>A0A6A5T2Q0</accession>
<proteinExistence type="predicted"/>
<dbReference type="Proteomes" id="UP000800038">
    <property type="component" value="Unassembled WGS sequence"/>
</dbReference>
<keyword evidence="2" id="KW-1185">Reference proteome</keyword>
<reference evidence="1" key="1">
    <citation type="journal article" date="2020" name="Stud. Mycol.">
        <title>101 Dothideomycetes genomes: a test case for predicting lifestyles and emergence of pathogens.</title>
        <authorList>
            <person name="Haridas S."/>
            <person name="Albert R."/>
            <person name="Binder M."/>
            <person name="Bloem J."/>
            <person name="Labutti K."/>
            <person name="Salamov A."/>
            <person name="Andreopoulos B."/>
            <person name="Baker S."/>
            <person name="Barry K."/>
            <person name="Bills G."/>
            <person name="Bluhm B."/>
            <person name="Cannon C."/>
            <person name="Castanera R."/>
            <person name="Culley D."/>
            <person name="Daum C."/>
            <person name="Ezra D."/>
            <person name="Gonzalez J."/>
            <person name="Henrissat B."/>
            <person name="Kuo A."/>
            <person name="Liang C."/>
            <person name="Lipzen A."/>
            <person name="Lutzoni F."/>
            <person name="Magnuson J."/>
            <person name="Mondo S."/>
            <person name="Nolan M."/>
            <person name="Ohm R."/>
            <person name="Pangilinan J."/>
            <person name="Park H.-J."/>
            <person name="Ramirez L."/>
            <person name="Alfaro M."/>
            <person name="Sun H."/>
            <person name="Tritt A."/>
            <person name="Yoshinaga Y."/>
            <person name="Zwiers L.-H."/>
            <person name="Turgeon B."/>
            <person name="Goodwin S."/>
            <person name="Spatafora J."/>
            <person name="Crous P."/>
            <person name="Grigoriev I."/>
        </authorList>
    </citation>
    <scope>NUCLEOTIDE SEQUENCE</scope>
    <source>
        <strain evidence="1">CBS 161.51</strain>
    </source>
</reference>
<dbReference type="AlphaFoldDB" id="A0A6A5T2Q0"/>
<evidence type="ECO:0000313" key="2">
    <source>
        <dbReference type="Proteomes" id="UP000800038"/>
    </source>
</evidence>
<sequence length="215" mass="24975">MIAMHTTCDSALRSHVNFFYTARERKHIPAIKRVNRVDLPRSFRQNIQYTKSPDSIVPYLCSRRLFAQGSTPLVPHQERISVDTAPSAVHRYSSCSNDRHRWRIVYIRLHDRQGTRSTDGRIRRWRILGHRARPKGRRRANSDYRPATSNRARGLLAKHSVSWLARIGCRSILRASETARIRADLLSSCLRLRALRPEGKEDEGLSIGRSVRTWR</sequence>
<name>A0A6A5T2Q0_9PLEO</name>
<protein>
    <submittedName>
        <fullName evidence="1">Uncharacterized protein</fullName>
    </submittedName>
</protein>